<evidence type="ECO:0000256" key="1">
    <source>
        <dbReference type="ARBA" id="ARBA00004434"/>
    </source>
</evidence>
<evidence type="ECO:0000256" key="8">
    <source>
        <dbReference type="ARBA" id="ARBA00023136"/>
    </source>
</evidence>
<evidence type="ECO:0000256" key="5">
    <source>
        <dbReference type="ARBA" id="ARBA00022792"/>
    </source>
</evidence>
<dbReference type="PANTHER" id="PTHR48416:SF1">
    <property type="entry name" value="CYTOCHROME C OXIDASE SUBUNIT 6C"/>
    <property type="match status" value="1"/>
</dbReference>
<evidence type="ECO:0000256" key="7">
    <source>
        <dbReference type="ARBA" id="ARBA00023128"/>
    </source>
</evidence>
<accession>A0A0K0EPM2</accession>
<protein>
    <submittedName>
        <fullName evidence="10 11">COX6C domain-containing protein</fullName>
    </submittedName>
</protein>
<dbReference type="WBParaSite" id="TCONS_00003360.p1">
    <property type="protein sequence ID" value="TCONS_00003360.p1"/>
    <property type="gene ID" value="XLOC_003102"/>
</dbReference>
<comment type="similarity">
    <text evidence="3">Belongs to the cytochrome c oxidase subunit 6c family.</text>
</comment>
<dbReference type="SUPFAM" id="SSF81415">
    <property type="entry name" value="Mitochondrial cytochrome c oxidase subunit VIc"/>
    <property type="match status" value="1"/>
</dbReference>
<evidence type="ECO:0000313" key="10">
    <source>
        <dbReference type="WBParaSite" id="SSTP_0001140800.1"/>
    </source>
</evidence>
<dbReference type="Pfam" id="PF02937">
    <property type="entry name" value="COX6C"/>
    <property type="match status" value="1"/>
</dbReference>
<dbReference type="InterPro" id="IPR034884">
    <property type="entry name" value="Cytochrome_c_oxidase_VIc/VIIs"/>
</dbReference>
<keyword evidence="5" id="KW-0999">Mitochondrion inner membrane</keyword>
<dbReference type="AlphaFoldDB" id="A0A0K0EPM2"/>
<sequence length="115" mass="13158">MSHLMRNMLHTKTKRFLYVTLGASLAATTACYYGYTEPRMKKYEEFYAKYDPYKRMREICETGRGYLHTCPQELVKLYEEKGLPVESRPGEGKIVAAAEESDFVVVEGDSVAEAL</sequence>
<evidence type="ECO:0000256" key="2">
    <source>
        <dbReference type="ARBA" id="ARBA00004673"/>
    </source>
</evidence>
<dbReference type="GO" id="GO:0005743">
    <property type="term" value="C:mitochondrial inner membrane"/>
    <property type="evidence" value="ECO:0007669"/>
    <property type="project" value="UniProtKB-SubCell"/>
</dbReference>
<dbReference type="WBParaSite" id="SSTP_0001140800.1">
    <property type="protein sequence ID" value="SSTP_0001140800.1"/>
    <property type="gene ID" value="SSTP_0001140800"/>
</dbReference>
<keyword evidence="9" id="KW-1185">Reference proteome</keyword>
<evidence type="ECO:0000313" key="11">
    <source>
        <dbReference type="WBParaSite" id="TCONS_00003360.p1"/>
    </source>
</evidence>
<dbReference type="Gene3D" id="4.10.93.10">
    <property type="entry name" value="Mitochondrial cytochrome c oxidase subunit VIc/VIIs"/>
    <property type="match status" value="1"/>
</dbReference>
<dbReference type="STRING" id="6248.A0A0K0EPM2"/>
<dbReference type="InterPro" id="IPR037169">
    <property type="entry name" value="Cytochrome_c_oxidase_VIc_sf"/>
</dbReference>
<dbReference type="PANTHER" id="PTHR48416">
    <property type="entry name" value="CYTOCHROME C OXIDASE SUBUNIT 6C"/>
    <property type="match status" value="1"/>
</dbReference>
<dbReference type="Proteomes" id="UP000035681">
    <property type="component" value="Unplaced"/>
</dbReference>
<dbReference type="InterPro" id="IPR051389">
    <property type="entry name" value="Cytochrome_c_oxidase_VIc"/>
</dbReference>
<evidence type="ECO:0000313" key="9">
    <source>
        <dbReference type="Proteomes" id="UP000035681"/>
    </source>
</evidence>
<keyword evidence="4" id="KW-0812">Transmembrane</keyword>
<proteinExistence type="inferred from homology"/>
<evidence type="ECO:0000256" key="3">
    <source>
        <dbReference type="ARBA" id="ARBA00007204"/>
    </source>
</evidence>
<evidence type="ECO:0000256" key="6">
    <source>
        <dbReference type="ARBA" id="ARBA00022989"/>
    </source>
</evidence>
<keyword evidence="6" id="KW-1133">Transmembrane helix</keyword>
<comment type="subcellular location">
    <subcellularLocation>
        <location evidence="1">Mitochondrion inner membrane</location>
        <topology evidence="1">Single-pass membrane protein</topology>
    </subcellularLocation>
</comment>
<organism evidence="10">
    <name type="scientific">Strongyloides stercoralis</name>
    <name type="common">Threadworm</name>
    <dbReference type="NCBI Taxonomy" id="6248"/>
    <lineage>
        <taxon>Eukaryota</taxon>
        <taxon>Metazoa</taxon>
        <taxon>Ecdysozoa</taxon>
        <taxon>Nematoda</taxon>
        <taxon>Chromadorea</taxon>
        <taxon>Rhabditida</taxon>
        <taxon>Tylenchina</taxon>
        <taxon>Panagrolaimomorpha</taxon>
        <taxon>Strongyloidoidea</taxon>
        <taxon>Strongyloididae</taxon>
        <taxon>Strongyloides</taxon>
    </lineage>
</organism>
<keyword evidence="7" id="KW-0496">Mitochondrion</keyword>
<evidence type="ECO:0000256" key="4">
    <source>
        <dbReference type="ARBA" id="ARBA00022692"/>
    </source>
</evidence>
<keyword evidence="8" id="KW-0472">Membrane</keyword>
<comment type="pathway">
    <text evidence="2">Energy metabolism; oxidative phosphorylation.</text>
</comment>
<dbReference type="PROSITE" id="PS51257">
    <property type="entry name" value="PROKAR_LIPOPROTEIN"/>
    <property type="match status" value="1"/>
</dbReference>
<reference evidence="10" key="1">
    <citation type="submission" date="2015-08" db="UniProtKB">
        <authorList>
            <consortium name="WormBaseParasite"/>
        </authorList>
    </citation>
    <scope>IDENTIFICATION</scope>
</reference>
<name>A0A0K0EPM2_STRER</name>